<dbReference type="AlphaFoldDB" id="A0A098EMA3"/>
<accession>A0A098EMA3</accession>
<reference evidence="1 2" key="1">
    <citation type="submission" date="2014-09" db="EMBL/GenBank/DDBJ databases">
        <authorList>
            <person name="Urmite Genomes Urmite Genomes"/>
        </authorList>
    </citation>
    <scope>NUCLEOTIDE SEQUENCE [LARGE SCALE GENOMIC DNA]</scope>
    <source>
        <strain evidence="1 2">ES2</strain>
    </source>
</reference>
<dbReference type="Gene3D" id="3.40.50.300">
    <property type="entry name" value="P-loop containing nucleotide triphosphate hydrolases"/>
    <property type="match status" value="1"/>
</dbReference>
<dbReference type="EMBL" id="CCXS01000001">
    <property type="protein sequence ID" value="CEG23413.1"/>
    <property type="molecule type" value="Genomic_DNA"/>
</dbReference>
<protein>
    <submittedName>
        <fullName evidence="1">Uncharacterized protein</fullName>
    </submittedName>
</protein>
<dbReference type="OrthoDB" id="2356842at2"/>
<dbReference type="STRING" id="1499687.BN1080_02389"/>
<dbReference type="RefSeq" id="WP_052652207.1">
    <property type="nucleotide sequence ID" value="NZ_CCXS01000001.1"/>
</dbReference>
<evidence type="ECO:0000313" key="2">
    <source>
        <dbReference type="Proteomes" id="UP000043699"/>
    </source>
</evidence>
<organism evidence="1 2">
    <name type="scientific">Planococcus massiliensis</name>
    <dbReference type="NCBI Taxonomy" id="1499687"/>
    <lineage>
        <taxon>Bacteria</taxon>
        <taxon>Bacillati</taxon>
        <taxon>Bacillota</taxon>
        <taxon>Bacilli</taxon>
        <taxon>Bacillales</taxon>
        <taxon>Caryophanaceae</taxon>
        <taxon>Planococcus</taxon>
    </lineage>
</organism>
<proteinExistence type="predicted"/>
<keyword evidence="2" id="KW-1185">Reference proteome</keyword>
<gene>
    <name evidence="1" type="ORF">BN1080_02389</name>
</gene>
<dbReference type="SUPFAM" id="SSF52540">
    <property type="entry name" value="P-loop containing nucleoside triphosphate hydrolases"/>
    <property type="match status" value="1"/>
</dbReference>
<dbReference type="Pfam" id="PF13671">
    <property type="entry name" value="AAA_33"/>
    <property type="match status" value="1"/>
</dbReference>
<dbReference type="Proteomes" id="UP000043699">
    <property type="component" value="Unassembled WGS sequence"/>
</dbReference>
<sequence>MNRLAIITVGKTHSGKSTFAKYLEKRLANSIVVDQDNHAEILLNYYPALIPEIGPNEIKFALTRTIVDYVVNQTDCHLILCNSNRNAKSRAALLMYYRENGFTTVVVNFDIPDEILKERIESSRRDTAILRTVSSFREVLAQQKDDCGITETEKDIDYLFTIQSEFDFNKAISEILKIR</sequence>
<name>A0A098EMA3_9BACL</name>
<dbReference type="InterPro" id="IPR027417">
    <property type="entry name" value="P-loop_NTPase"/>
</dbReference>
<evidence type="ECO:0000313" key="1">
    <source>
        <dbReference type="EMBL" id="CEG23413.1"/>
    </source>
</evidence>